<evidence type="ECO:0000256" key="4">
    <source>
        <dbReference type="ARBA" id="ARBA00022989"/>
    </source>
</evidence>
<comment type="caution">
    <text evidence="8">The sequence shown here is derived from an EMBL/GenBank/DDBJ whole genome shotgun (WGS) entry which is preliminary data.</text>
</comment>
<feature type="transmembrane region" description="Helical" evidence="7">
    <location>
        <begin position="129"/>
        <end position="150"/>
    </location>
</feature>
<evidence type="ECO:0000256" key="7">
    <source>
        <dbReference type="SAM" id="Phobius"/>
    </source>
</evidence>
<accession>A0AAD6HS68</accession>
<feature type="transmembrane region" description="Helical" evidence="7">
    <location>
        <begin position="224"/>
        <end position="244"/>
    </location>
</feature>
<feature type="transmembrane region" description="Helical" evidence="7">
    <location>
        <begin position="93"/>
        <end position="117"/>
    </location>
</feature>
<keyword evidence="5 7" id="KW-0472">Membrane</keyword>
<dbReference type="GO" id="GO:0005886">
    <property type="term" value="C:plasma membrane"/>
    <property type="evidence" value="ECO:0007669"/>
    <property type="project" value="TreeGrafter"/>
</dbReference>
<evidence type="ECO:0000256" key="3">
    <source>
        <dbReference type="ARBA" id="ARBA00022692"/>
    </source>
</evidence>
<gene>
    <name evidence="8" type="ORF">N7493_002623</name>
</gene>
<dbReference type="InterPro" id="IPR000791">
    <property type="entry name" value="Gpr1/Fun34/SatP-like"/>
</dbReference>
<dbReference type="PANTHER" id="PTHR31123:SF1">
    <property type="entry name" value="ACCUMULATION OF DYADS PROTEIN 2-RELATED"/>
    <property type="match status" value="1"/>
</dbReference>
<organism evidence="8 9">
    <name type="scientific">Penicillium malachiteum</name>
    <dbReference type="NCBI Taxonomy" id="1324776"/>
    <lineage>
        <taxon>Eukaryota</taxon>
        <taxon>Fungi</taxon>
        <taxon>Dikarya</taxon>
        <taxon>Ascomycota</taxon>
        <taxon>Pezizomycotina</taxon>
        <taxon>Eurotiomycetes</taxon>
        <taxon>Eurotiomycetidae</taxon>
        <taxon>Eurotiales</taxon>
        <taxon>Aspergillaceae</taxon>
        <taxon>Penicillium</taxon>
    </lineage>
</organism>
<evidence type="ECO:0000256" key="2">
    <source>
        <dbReference type="ARBA" id="ARBA00005587"/>
    </source>
</evidence>
<feature type="transmembrane region" description="Helical" evidence="7">
    <location>
        <begin position="170"/>
        <end position="187"/>
    </location>
</feature>
<comment type="subcellular location">
    <subcellularLocation>
        <location evidence="1">Membrane</location>
        <topology evidence="1">Multi-pass membrane protein</topology>
    </subcellularLocation>
</comment>
<comment type="similarity">
    <text evidence="2">Belongs to the acetate uptake transporter (AceTr) (TC 2.A.96) family.</text>
</comment>
<dbReference type="AlphaFoldDB" id="A0AAD6HS68"/>
<dbReference type="NCBIfam" id="NF038013">
    <property type="entry name" value="AceTr_1"/>
    <property type="match status" value="1"/>
</dbReference>
<dbReference type="PANTHER" id="PTHR31123">
    <property type="entry name" value="ACCUMULATION OF DYADS PROTEIN 2-RELATED"/>
    <property type="match status" value="1"/>
</dbReference>
<evidence type="ECO:0000256" key="5">
    <source>
        <dbReference type="ARBA" id="ARBA00023136"/>
    </source>
</evidence>
<keyword evidence="3 7" id="KW-0812">Transmembrane</keyword>
<dbReference type="Pfam" id="PF01184">
    <property type="entry name" value="Gpr1_Fun34_YaaH"/>
    <property type="match status" value="1"/>
</dbReference>
<feature type="region of interest" description="Disordered" evidence="6">
    <location>
        <begin position="1"/>
        <end position="22"/>
    </location>
</feature>
<dbReference type="EMBL" id="JAQJAN010000003">
    <property type="protein sequence ID" value="KAJ5733837.1"/>
    <property type="molecule type" value="Genomic_DNA"/>
</dbReference>
<reference evidence="8" key="2">
    <citation type="submission" date="2023-01" db="EMBL/GenBank/DDBJ databases">
        <authorList>
            <person name="Petersen C."/>
        </authorList>
    </citation>
    <scope>NUCLEOTIDE SEQUENCE</scope>
    <source>
        <strain evidence="8">IBT 17514</strain>
    </source>
</reference>
<feature type="compositionally biased region" description="Basic and acidic residues" evidence="6">
    <location>
        <begin position="1"/>
        <end position="19"/>
    </location>
</feature>
<protein>
    <submittedName>
        <fullName evidence="8">Uncharacterized protein</fullName>
    </submittedName>
</protein>
<evidence type="ECO:0000313" key="8">
    <source>
        <dbReference type="EMBL" id="KAJ5733837.1"/>
    </source>
</evidence>
<dbReference type="GO" id="GO:0015123">
    <property type="term" value="F:acetate transmembrane transporter activity"/>
    <property type="evidence" value="ECO:0007669"/>
    <property type="project" value="TreeGrafter"/>
</dbReference>
<dbReference type="InterPro" id="IPR051633">
    <property type="entry name" value="AceTr"/>
</dbReference>
<name>A0AAD6HS68_9EURO</name>
<evidence type="ECO:0000256" key="1">
    <source>
        <dbReference type="ARBA" id="ARBA00004141"/>
    </source>
</evidence>
<dbReference type="Proteomes" id="UP001215712">
    <property type="component" value="Unassembled WGS sequence"/>
</dbReference>
<sequence>MEQHHFSTKTAERPVHDAELGGPRGDGYQAPILVVPHSNHEESIHQQYPLERILSLKQERILVDDGPRFANSAPLGLCAFALTSFMSNSTNVYITNVTSTGINIALPLAYGGLVQLFAGIWEMIVGNTFGATSFCSYGAYWITFGIMSLLESTEFETAQDTCAAEESMGVFMLAWFIFTTLMLLCTLKSSLAMFLLFFFLDMNYLILGIAHLKCHADGEILTSIKTVGGIFGLLAALTAWYNAFAGIFDTGNGFFTVPLGHFPWSPAVRAHRAKVKAI</sequence>
<proteinExistence type="inferred from homology"/>
<keyword evidence="4 7" id="KW-1133">Transmembrane helix</keyword>
<reference evidence="8" key="1">
    <citation type="journal article" date="2023" name="IMA Fungus">
        <title>Comparative genomic study of the Penicillium genus elucidates a diverse pangenome and 15 lateral gene transfer events.</title>
        <authorList>
            <person name="Petersen C."/>
            <person name="Sorensen T."/>
            <person name="Nielsen M.R."/>
            <person name="Sondergaard T.E."/>
            <person name="Sorensen J.L."/>
            <person name="Fitzpatrick D.A."/>
            <person name="Frisvad J.C."/>
            <person name="Nielsen K.L."/>
        </authorList>
    </citation>
    <scope>NUCLEOTIDE SEQUENCE</scope>
    <source>
        <strain evidence="8">IBT 17514</strain>
    </source>
</reference>
<feature type="transmembrane region" description="Helical" evidence="7">
    <location>
        <begin position="194"/>
        <end position="212"/>
    </location>
</feature>
<keyword evidence="9" id="KW-1185">Reference proteome</keyword>
<evidence type="ECO:0000256" key="6">
    <source>
        <dbReference type="SAM" id="MobiDB-lite"/>
    </source>
</evidence>
<evidence type="ECO:0000313" key="9">
    <source>
        <dbReference type="Proteomes" id="UP001215712"/>
    </source>
</evidence>